<feature type="region of interest" description="Disordered" evidence="1">
    <location>
        <begin position="222"/>
        <end position="259"/>
    </location>
</feature>
<evidence type="ECO:0000256" key="1">
    <source>
        <dbReference type="SAM" id="MobiDB-lite"/>
    </source>
</evidence>
<keyword evidence="2" id="KW-1133">Transmembrane helix</keyword>
<gene>
    <name evidence="3" type="ORF">EGD98_13770</name>
</gene>
<evidence type="ECO:0000313" key="3">
    <source>
        <dbReference type="EMBL" id="MBX0304740.1"/>
    </source>
</evidence>
<evidence type="ECO:0000256" key="2">
    <source>
        <dbReference type="SAM" id="Phobius"/>
    </source>
</evidence>
<keyword evidence="2" id="KW-0812">Transmembrane</keyword>
<accession>A0A8J7YES5</accession>
<proteinExistence type="predicted"/>
<keyword evidence="4" id="KW-1185">Reference proteome</keyword>
<dbReference type="Proteomes" id="UP000783863">
    <property type="component" value="Unassembled WGS sequence"/>
</dbReference>
<feature type="compositionally biased region" description="Low complexity" evidence="1">
    <location>
        <begin position="247"/>
        <end position="259"/>
    </location>
</feature>
<sequence>MSHPTFATWRDRLTYLLAEYKILVMGMFLGVLGLVAYYQPQAPELPDWIPAILAGWILLGMPCYLTGLKIARWLHRRNWETVFHINAVTGEREKYKVPPETWKQRENVDAAPNLVNDGDAYEVRDMEWLDDIDALEVSGTWLGAAKDSELITARAHMERVHDSLLDKAATLAQLRGEWSDNAVTLQEKLINTGAEARERGLMLDENATADTWEEMRGNIEEERDEILEVSERDLAEDERQHMGNGHGQQTNPQTNGGQP</sequence>
<feature type="compositionally biased region" description="Basic and acidic residues" evidence="1">
    <location>
        <begin position="229"/>
        <end position="241"/>
    </location>
</feature>
<comment type="caution">
    <text evidence="3">The sequence shown here is derived from an EMBL/GenBank/DDBJ whole genome shotgun (WGS) entry which is preliminary data.</text>
</comment>
<evidence type="ECO:0000313" key="4">
    <source>
        <dbReference type="Proteomes" id="UP000783863"/>
    </source>
</evidence>
<feature type="transmembrane region" description="Helical" evidence="2">
    <location>
        <begin position="51"/>
        <end position="71"/>
    </location>
</feature>
<name>A0A8J7YES5_9EURY</name>
<keyword evidence="2" id="KW-0472">Membrane</keyword>
<reference evidence="3" key="1">
    <citation type="submission" date="2021-06" db="EMBL/GenBank/DDBJ databases">
        <title>Halomicroarcula sp. F24A a new haloarchaeum isolated from saline soil.</title>
        <authorList>
            <person name="Duran-Viseras A."/>
            <person name="Sanchez-Porro C."/>
            <person name="Ventosa A."/>
        </authorList>
    </citation>
    <scope>NUCLEOTIDE SEQUENCE</scope>
    <source>
        <strain evidence="3">F24A</strain>
    </source>
</reference>
<dbReference type="RefSeq" id="WP_220588943.1">
    <property type="nucleotide sequence ID" value="NZ_RKLQ01000002.1"/>
</dbReference>
<dbReference type="EMBL" id="RKLQ01000002">
    <property type="protein sequence ID" value="MBX0304740.1"/>
    <property type="molecule type" value="Genomic_DNA"/>
</dbReference>
<protein>
    <submittedName>
        <fullName evidence="3">Uncharacterized protein</fullName>
    </submittedName>
</protein>
<dbReference type="AlphaFoldDB" id="A0A8J7YES5"/>
<organism evidence="3 4">
    <name type="scientific">Haloarcula salinisoli</name>
    <dbReference type="NCBI Taxonomy" id="2487746"/>
    <lineage>
        <taxon>Archaea</taxon>
        <taxon>Methanobacteriati</taxon>
        <taxon>Methanobacteriota</taxon>
        <taxon>Stenosarchaea group</taxon>
        <taxon>Halobacteria</taxon>
        <taxon>Halobacteriales</taxon>
        <taxon>Haloarculaceae</taxon>
        <taxon>Haloarcula</taxon>
    </lineage>
</organism>
<feature type="transmembrane region" description="Helical" evidence="2">
    <location>
        <begin position="20"/>
        <end position="39"/>
    </location>
</feature>